<evidence type="ECO:0000313" key="4">
    <source>
        <dbReference type="Proteomes" id="UP000009881"/>
    </source>
</evidence>
<organism evidence="3 4">
    <name type="scientific">Caenispirillum salinarum AK4</name>
    <dbReference type="NCBI Taxonomy" id="1238182"/>
    <lineage>
        <taxon>Bacteria</taxon>
        <taxon>Pseudomonadati</taxon>
        <taxon>Pseudomonadota</taxon>
        <taxon>Alphaproteobacteria</taxon>
        <taxon>Rhodospirillales</taxon>
        <taxon>Novispirillaceae</taxon>
        <taxon>Caenispirillum</taxon>
    </lineage>
</organism>
<dbReference type="STRING" id="1238182.C882_0767"/>
<dbReference type="EMBL" id="ANHY01000015">
    <property type="protein sequence ID" value="EKV28556.1"/>
    <property type="molecule type" value="Genomic_DNA"/>
</dbReference>
<sequence>MALRRPLIAAVCLALALSAGLLLAPREQEARAALPNQAVLTYDLRLGGFDIGRAEVAVALPPSVAEGPYRITTDVAASGMLSVFTDFRSSAATDGALAGATVRPRLHEVANVWRGETRQVRLAYDDTAPMPEALVDPPPDADEREPVDPSDTAGSVDPLSGVLQLVADGDGEAGPVKIFDGRRLYTLALDDPEPAAASVGGFSGPALRADLRYERLGGASRKWDSRKEATASVTLAPPAALGLPVAVPLRVVVPTTGFGGFIIELAEVRTGTAG</sequence>
<protein>
    <recommendedName>
        <fullName evidence="5">DUF3108 domain-containing protein</fullName>
    </recommendedName>
</protein>
<dbReference type="RefSeq" id="WP_009541424.1">
    <property type="nucleotide sequence ID" value="NZ_ANHY01000015.1"/>
</dbReference>
<name>K9HIX2_9PROT</name>
<reference evidence="3 4" key="1">
    <citation type="journal article" date="2013" name="Genome Announc.">
        <title>Draft Genome Sequence of an Alphaproteobacterium, Caenispirillum salinarum AK4(T), Isolated from a Solar Saltern.</title>
        <authorList>
            <person name="Khatri I."/>
            <person name="Singh A."/>
            <person name="Korpole S."/>
            <person name="Pinnaka A.K."/>
            <person name="Subramanian S."/>
        </authorList>
    </citation>
    <scope>NUCLEOTIDE SEQUENCE [LARGE SCALE GENOMIC DNA]</scope>
    <source>
        <strain evidence="3 4">AK4</strain>
    </source>
</reference>
<feature type="region of interest" description="Disordered" evidence="1">
    <location>
        <begin position="127"/>
        <end position="156"/>
    </location>
</feature>
<comment type="caution">
    <text evidence="3">The sequence shown here is derived from an EMBL/GenBank/DDBJ whole genome shotgun (WGS) entry which is preliminary data.</text>
</comment>
<keyword evidence="4" id="KW-1185">Reference proteome</keyword>
<dbReference type="Pfam" id="PF11306">
    <property type="entry name" value="DUF3108"/>
    <property type="match status" value="1"/>
</dbReference>
<evidence type="ECO:0008006" key="5">
    <source>
        <dbReference type="Google" id="ProtNLM"/>
    </source>
</evidence>
<dbReference type="Proteomes" id="UP000009881">
    <property type="component" value="Unassembled WGS sequence"/>
</dbReference>
<gene>
    <name evidence="3" type="ORF">C882_0767</name>
</gene>
<dbReference type="InterPro" id="IPR021457">
    <property type="entry name" value="DUF3108"/>
</dbReference>
<dbReference type="OrthoDB" id="7630100at2"/>
<evidence type="ECO:0000256" key="1">
    <source>
        <dbReference type="SAM" id="MobiDB-lite"/>
    </source>
</evidence>
<evidence type="ECO:0000313" key="3">
    <source>
        <dbReference type="EMBL" id="EKV28556.1"/>
    </source>
</evidence>
<feature type="chain" id="PRO_5003931638" description="DUF3108 domain-containing protein" evidence="2">
    <location>
        <begin position="25"/>
        <end position="274"/>
    </location>
</feature>
<keyword evidence="2" id="KW-0732">Signal</keyword>
<dbReference type="eggNOG" id="ENOG5033489">
    <property type="taxonomic scope" value="Bacteria"/>
</dbReference>
<accession>K9HIX2</accession>
<evidence type="ECO:0000256" key="2">
    <source>
        <dbReference type="SAM" id="SignalP"/>
    </source>
</evidence>
<dbReference type="AlphaFoldDB" id="K9HIX2"/>
<proteinExistence type="predicted"/>
<feature type="signal peptide" evidence="2">
    <location>
        <begin position="1"/>
        <end position="24"/>
    </location>
</feature>